<organism evidence="2 3">
    <name type="scientific">Apiosordaria backusii</name>
    <dbReference type="NCBI Taxonomy" id="314023"/>
    <lineage>
        <taxon>Eukaryota</taxon>
        <taxon>Fungi</taxon>
        <taxon>Dikarya</taxon>
        <taxon>Ascomycota</taxon>
        <taxon>Pezizomycotina</taxon>
        <taxon>Sordariomycetes</taxon>
        <taxon>Sordariomycetidae</taxon>
        <taxon>Sordariales</taxon>
        <taxon>Lasiosphaeriaceae</taxon>
        <taxon>Apiosordaria</taxon>
    </lineage>
</organism>
<keyword evidence="3" id="KW-1185">Reference proteome</keyword>
<dbReference type="AlphaFoldDB" id="A0AA40EYV0"/>
<protein>
    <submittedName>
        <fullName evidence="2">Uncharacterized protein</fullName>
    </submittedName>
</protein>
<name>A0AA40EYV0_9PEZI</name>
<evidence type="ECO:0000313" key="3">
    <source>
        <dbReference type="Proteomes" id="UP001172159"/>
    </source>
</evidence>
<feature type="compositionally biased region" description="Polar residues" evidence="1">
    <location>
        <begin position="8"/>
        <end position="19"/>
    </location>
</feature>
<feature type="region of interest" description="Disordered" evidence="1">
    <location>
        <begin position="1"/>
        <end position="31"/>
    </location>
</feature>
<comment type="caution">
    <text evidence="2">The sequence shown here is derived from an EMBL/GenBank/DDBJ whole genome shotgun (WGS) entry which is preliminary data.</text>
</comment>
<evidence type="ECO:0000256" key="1">
    <source>
        <dbReference type="SAM" id="MobiDB-lite"/>
    </source>
</evidence>
<dbReference type="EMBL" id="JAUKTV010000001">
    <property type="protein sequence ID" value="KAK0748077.1"/>
    <property type="molecule type" value="Genomic_DNA"/>
</dbReference>
<reference evidence="2" key="1">
    <citation type="submission" date="2023-06" db="EMBL/GenBank/DDBJ databases">
        <title>Genome-scale phylogeny and comparative genomics of the fungal order Sordariales.</title>
        <authorList>
            <consortium name="Lawrence Berkeley National Laboratory"/>
            <person name="Hensen N."/>
            <person name="Bonometti L."/>
            <person name="Westerberg I."/>
            <person name="Brannstrom I.O."/>
            <person name="Guillou S."/>
            <person name="Cros-Aarteil S."/>
            <person name="Calhoun S."/>
            <person name="Haridas S."/>
            <person name="Kuo A."/>
            <person name="Mondo S."/>
            <person name="Pangilinan J."/>
            <person name="Riley R."/>
            <person name="Labutti K."/>
            <person name="Andreopoulos B."/>
            <person name="Lipzen A."/>
            <person name="Chen C."/>
            <person name="Yanf M."/>
            <person name="Daum C."/>
            <person name="Ng V."/>
            <person name="Clum A."/>
            <person name="Steindorff A."/>
            <person name="Ohm R."/>
            <person name="Martin F."/>
            <person name="Silar P."/>
            <person name="Natvig D."/>
            <person name="Lalanne C."/>
            <person name="Gautier V."/>
            <person name="Ament-Velasquez S.L."/>
            <person name="Kruys A."/>
            <person name="Hutchinson M.I."/>
            <person name="Powell A.J."/>
            <person name="Barry K."/>
            <person name="Miller A.N."/>
            <person name="Grigoriev I.V."/>
            <person name="Debuchy R."/>
            <person name="Gladieux P."/>
            <person name="Thoren M.H."/>
            <person name="Johannesson H."/>
        </authorList>
    </citation>
    <scope>NUCLEOTIDE SEQUENCE</scope>
    <source>
        <strain evidence="2">CBS 540.89</strain>
    </source>
</reference>
<accession>A0AA40EYV0</accession>
<dbReference type="Proteomes" id="UP001172159">
    <property type="component" value="Unassembled WGS sequence"/>
</dbReference>
<evidence type="ECO:0000313" key="2">
    <source>
        <dbReference type="EMBL" id="KAK0748077.1"/>
    </source>
</evidence>
<proteinExistence type="predicted"/>
<sequence length="96" mass="11059">MWLLQPTHAPTASDSTGTRHSNRRAESYSTRSHGLIKAIKLGFGFQQRRRPVRFHLSKDDAISSTPDFALLRHSLPYRAFKKVCAHYRQGPRELLQ</sequence>
<gene>
    <name evidence="2" type="ORF">B0T21DRAFT_355770</name>
</gene>